<dbReference type="EMBL" id="JELX01004422">
    <property type="protein sequence ID" value="KYF48182.1"/>
    <property type="molecule type" value="Genomic_DNA"/>
</dbReference>
<dbReference type="PRINTS" id="PR00469">
    <property type="entry name" value="PNDRDTASEII"/>
</dbReference>
<proteinExistence type="predicted"/>
<dbReference type="Gene3D" id="3.50.50.60">
    <property type="entry name" value="FAD/NAD(P)-binding domain"/>
    <property type="match status" value="2"/>
</dbReference>
<gene>
    <name evidence="4" type="ORF">BE04_41970</name>
</gene>
<keyword evidence="1" id="KW-0285">Flavoprotein</keyword>
<dbReference type="SUPFAM" id="SSF51905">
    <property type="entry name" value="FAD/NAD(P)-binding domain"/>
    <property type="match status" value="1"/>
</dbReference>
<sequence>MSTSTGETQGYDVIIVGGGPAGLSAALILGRCRRRVLVCDSGRYRNDAAVAMHGFLSRDGIAPPELRRLGRAQLEPYGVEIRDVAVADVRRDAKRFEVTLEGGERLRSRKLLLATGLVDRLPDLPGLAAMYGTSVHHCPYCDGWEAREQPIGVYGQGCTGVALALNMKTWSDDVILFTDGPASLSRSDAARLARHGIGLREERIARLEGRDGVLERIVLEDGSAVERRSLFLKTKQEQGSDLARKLRCKVTDERGVETAAKHEETTCEGVFVAGDASKDVLLAIMAAAEGADAAFGVNCALQEEDLL</sequence>
<keyword evidence="2" id="KW-0560">Oxidoreductase</keyword>
<dbReference type="InterPro" id="IPR023753">
    <property type="entry name" value="FAD/NAD-binding_dom"/>
</dbReference>
<evidence type="ECO:0000313" key="4">
    <source>
        <dbReference type="EMBL" id="KYF48182.1"/>
    </source>
</evidence>
<dbReference type="AlphaFoldDB" id="A0A150P087"/>
<dbReference type="Proteomes" id="UP000075604">
    <property type="component" value="Unassembled WGS sequence"/>
</dbReference>
<evidence type="ECO:0000259" key="3">
    <source>
        <dbReference type="Pfam" id="PF07992"/>
    </source>
</evidence>
<accession>A0A150P087</accession>
<dbReference type="PANTHER" id="PTHR48105">
    <property type="entry name" value="THIOREDOXIN REDUCTASE 1-RELATED-RELATED"/>
    <property type="match status" value="1"/>
</dbReference>
<feature type="domain" description="FAD/NAD(P)-binding" evidence="3">
    <location>
        <begin position="11"/>
        <end position="290"/>
    </location>
</feature>
<dbReference type="PRINTS" id="PR00368">
    <property type="entry name" value="FADPNR"/>
</dbReference>
<organism evidence="4 5">
    <name type="scientific">Sorangium cellulosum</name>
    <name type="common">Polyangium cellulosum</name>
    <dbReference type="NCBI Taxonomy" id="56"/>
    <lineage>
        <taxon>Bacteria</taxon>
        <taxon>Pseudomonadati</taxon>
        <taxon>Myxococcota</taxon>
        <taxon>Polyangia</taxon>
        <taxon>Polyangiales</taxon>
        <taxon>Polyangiaceae</taxon>
        <taxon>Sorangium</taxon>
    </lineage>
</organism>
<dbReference type="GO" id="GO:0016491">
    <property type="term" value="F:oxidoreductase activity"/>
    <property type="evidence" value="ECO:0007669"/>
    <property type="project" value="UniProtKB-KW"/>
</dbReference>
<reference evidence="4 5" key="1">
    <citation type="submission" date="2014-02" db="EMBL/GenBank/DDBJ databases">
        <title>The small core and large imbalanced accessory genome model reveals a collaborative survival strategy of Sorangium cellulosum strains in nature.</title>
        <authorList>
            <person name="Han K."/>
            <person name="Peng R."/>
            <person name="Blom J."/>
            <person name="Li Y.-Z."/>
        </authorList>
    </citation>
    <scope>NUCLEOTIDE SEQUENCE [LARGE SCALE GENOMIC DNA]</scope>
    <source>
        <strain evidence="4 5">So0157-18</strain>
    </source>
</reference>
<protein>
    <submittedName>
        <fullName evidence="4">Pyridine nucleotide-disulfide oxidoreductase</fullName>
    </submittedName>
</protein>
<name>A0A150P087_SORCE</name>
<dbReference type="InterPro" id="IPR036188">
    <property type="entry name" value="FAD/NAD-bd_sf"/>
</dbReference>
<dbReference type="Pfam" id="PF07992">
    <property type="entry name" value="Pyr_redox_2"/>
    <property type="match status" value="1"/>
</dbReference>
<evidence type="ECO:0000313" key="5">
    <source>
        <dbReference type="Proteomes" id="UP000075604"/>
    </source>
</evidence>
<evidence type="ECO:0000256" key="1">
    <source>
        <dbReference type="ARBA" id="ARBA00022630"/>
    </source>
</evidence>
<comment type="caution">
    <text evidence="4">The sequence shown here is derived from an EMBL/GenBank/DDBJ whole genome shotgun (WGS) entry which is preliminary data.</text>
</comment>
<dbReference type="InterPro" id="IPR050097">
    <property type="entry name" value="Ferredoxin-NADP_redctase_2"/>
</dbReference>
<evidence type="ECO:0000256" key="2">
    <source>
        <dbReference type="ARBA" id="ARBA00023002"/>
    </source>
</evidence>